<dbReference type="AlphaFoldDB" id="D2AXH5"/>
<evidence type="ECO:0008006" key="3">
    <source>
        <dbReference type="Google" id="ProtNLM"/>
    </source>
</evidence>
<organism evidence="1 2">
    <name type="scientific">Streptosporangium roseum (strain ATCC 12428 / DSM 43021 / JCM 3005 / KCTC 9067 / NCIMB 10171 / NRRL 2505 / NI 9100)</name>
    <dbReference type="NCBI Taxonomy" id="479432"/>
    <lineage>
        <taxon>Bacteria</taxon>
        <taxon>Bacillati</taxon>
        <taxon>Actinomycetota</taxon>
        <taxon>Actinomycetes</taxon>
        <taxon>Streptosporangiales</taxon>
        <taxon>Streptosporangiaceae</taxon>
        <taxon>Streptosporangium</taxon>
    </lineage>
</organism>
<evidence type="ECO:0000313" key="2">
    <source>
        <dbReference type="Proteomes" id="UP000002029"/>
    </source>
</evidence>
<dbReference type="HOGENOM" id="CLU_1776449_0_0_11"/>
<dbReference type="eggNOG" id="ENOG50338Q6">
    <property type="taxonomic scope" value="Bacteria"/>
</dbReference>
<dbReference type="KEGG" id="sro:Sros_0099"/>
<name>D2AXH5_STRRD</name>
<gene>
    <name evidence="1" type="ordered locus">Sros_0099</name>
</gene>
<evidence type="ECO:0000313" key="1">
    <source>
        <dbReference type="EMBL" id="ACZ83155.1"/>
    </source>
</evidence>
<sequence length="146" mass="15745">MGKTLMYEAAGVIAAPVERVERLVLTIRPGPVGKDNAWLLSPTGGTVEGGPGRFTLRAAGHVMTVEVTGRTFAAQGGWWYRGEYAVEPHPEGALLTHRVFNVASRGRWAVPAANRFFVGFGAKTRDGFAEGLQRIGRELGCPVRLL</sequence>
<dbReference type="STRING" id="479432.Sros_0099"/>
<proteinExistence type="predicted"/>
<dbReference type="EMBL" id="CP001814">
    <property type="protein sequence ID" value="ACZ83155.1"/>
    <property type="molecule type" value="Genomic_DNA"/>
</dbReference>
<dbReference type="RefSeq" id="WP_012886901.1">
    <property type="nucleotide sequence ID" value="NC_013595.1"/>
</dbReference>
<protein>
    <recommendedName>
        <fullName evidence="3">Polyketide cyclase/dehydrase</fullName>
    </recommendedName>
</protein>
<reference evidence="1 2" key="1">
    <citation type="journal article" date="2010" name="Stand. Genomic Sci.">
        <title>Complete genome sequence of Streptosporangium roseum type strain (NI 9100).</title>
        <authorList>
            <person name="Nolan M."/>
            <person name="Sikorski J."/>
            <person name="Jando M."/>
            <person name="Lucas S."/>
            <person name="Lapidus A."/>
            <person name="Glavina Del Rio T."/>
            <person name="Chen F."/>
            <person name="Tice H."/>
            <person name="Pitluck S."/>
            <person name="Cheng J.F."/>
            <person name="Chertkov O."/>
            <person name="Sims D."/>
            <person name="Meincke L."/>
            <person name="Brettin T."/>
            <person name="Han C."/>
            <person name="Detter J.C."/>
            <person name="Bruce D."/>
            <person name="Goodwin L."/>
            <person name="Land M."/>
            <person name="Hauser L."/>
            <person name="Chang Y.J."/>
            <person name="Jeffries C.D."/>
            <person name="Ivanova N."/>
            <person name="Mavromatis K."/>
            <person name="Mikhailova N."/>
            <person name="Chen A."/>
            <person name="Palaniappan K."/>
            <person name="Chain P."/>
            <person name="Rohde M."/>
            <person name="Goker M."/>
            <person name="Bristow J."/>
            <person name="Eisen J.A."/>
            <person name="Markowitz V."/>
            <person name="Hugenholtz P."/>
            <person name="Kyrpides N.C."/>
            <person name="Klenk H.P."/>
        </authorList>
    </citation>
    <scope>NUCLEOTIDE SEQUENCE [LARGE SCALE GENOMIC DNA]</scope>
    <source>
        <strain evidence="2">ATCC 12428 / DSM 43021 / JCM 3005 / NI 9100</strain>
    </source>
</reference>
<keyword evidence="2" id="KW-1185">Reference proteome</keyword>
<accession>D2AXH5</accession>
<dbReference type="Proteomes" id="UP000002029">
    <property type="component" value="Chromosome"/>
</dbReference>